<sequence length="57" mass="6486">MEYLTSSEIAKIWGISSRRVTLLCNEGRVEGAEKKGLMWLIPEKAQKPADPRKRGKK</sequence>
<dbReference type="OrthoDB" id="9799038at2"/>
<proteinExistence type="predicted"/>
<dbReference type="AlphaFoldDB" id="A0A1I0R084"/>
<name>A0A1I0R084_9FIRM</name>
<dbReference type="EMBL" id="FOJI01000010">
    <property type="protein sequence ID" value="SEW33422.1"/>
    <property type="molecule type" value="Genomic_DNA"/>
</dbReference>
<dbReference type="RefSeq" id="WP_092454857.1">
    <property type="nucleotide sequence ID" value="NZ_FOJI01000010.1"/>
</dbReference>
<reference evidence="1 2" key="1">
    <citation type="submission" date="2016-10" db="EMBL/GenBank/DDBJ databases">
        <authorList>
            <person name="de Groot N.N."/>
        </authorList>
    </citation>
    <scope>NUCLEOTIDE SEQUENCE [LARGE SCALE GENOMIC DNA]</scope>
    <source>
        <strain evidence="1 2">DSM 9179</strain>
    </source>
</reference>
<dbReference type="STRING" id="99656.SAMN05421659_110110"/>
<dbReference type="Proteomes" id="UP000199701">
    <property type="component" value="Unassembled WGS sequence"/>
</dbReference>
<gene>
    <name evidence="1" type="ORF">SAMN05421659_110110</name>
</gene>
<organism evidence="1 2">
    <name type="scientific">[Clostridium] fimetarium</name>
    <dbReference type="NCBI Taxonomy" id="99656"/>
    <lineage>
        <taxon>Bacteria</taxon>
        <taxon>Bacillati</taxon>
        <taxon>Bacillota</taxon>
        <taxon>Clostridia</taxon>
        <taxon>Lachnospirales</taxon>
        <taxon>Lachnospiraceae</taxon>
    </lineage>
</organism>
<evidence type="ECO:0000313" key="2">
    <source>
        <dbReference type="Proteomes" id="UP000199701"/>
    </source>
</evidence>
<evidence type="ECO:0000313" key="1">
    <source>
        <dbReference type="EMBL" id="SEW33422.1"/>
    </source>
</evidence>
<evidence type="ECO:0008006" key="3">
    <source>
        <dbReference type="Google" id="ProtNLM"/>
    </source>
</evidence>
<accession>A0A1I0R084</accession>
<keyword evidence="2" id="KW-1185">Reference proteome</keyword>
<protein>
    <recommendedName>
        <fullName evidence="3">Helix-turn-helix domain-containing protein</fullName>
    </recommendedName>
</protein>